<keyword evidence="1 2" id="KW-0238">DNA-binding</keyword>
<dbReference type="InterPro" id="IPR001647">
    <property type="entry name" value="HTH_TetR"/>
</dbReference>
<dbReference type="Proteomes" id="UP000009235">
    <property type="component" value="Chromosome"/>
</dbReference>
<evidence type="ECO:0000256" key="2">
    <source>
        <dbReference type="PROSITE-ProRule" id="PRU00335"/>
    </source>
</evidence>
<dbReference type="KEGG" id="asd:AS9A_2264"/>
<protein>
    <submittedName>
        <fullName evidence="5">TetR family transcriptional regulator</fullName>
    </submittedName>
</protein>
<evidence type="ECO:0000313" key="6">
    <source>
        <dbReference type="Proteomes" id="UP000009235"/>
    </source>
</evidence>
<dbReference type="Gene3D" id="1.10.357.10">
    <property type="entry name" value="Tetracycline Repressor, domain 2"/>
    <property type="match status" value="1"/>
</dbReference>
<keyword evidence="6" id="KW-1185">Reference proteome</keyword>
<dbReference type="EMBL" id="CP002786">
    <property type="protein sequence ID" value="AEF40711.1"/>
    <property type="molecule type" value="Genomic_DNA"/>
</dbReference>
<dbReference type="PROSITE" id="PS50977">
    <property type="entry name" value="HTH_TETR_2"/>
    <property type="match status" value="1"/>
</dbReference>
<gene>
    <name evidence="5" type="ordered locus">AS9A_2264</name>
</gene>
<dbReference type="HOGENOM" id="CLU_095332_1_1_11"/>
<dbReference type="RefSeq" id="WP_013807060.1">
    <property type="nucleotide sequence ID" value="NC_015564.1"/>
</dbReference>
<feature type="compositionally biased region" description="Polar residues" evidence="3">
    <location>
        <begin position="184"/>
        <end position="203"/>
    </location>
</feature>
<organism evidence="5 6">
    <name type="scientific">Hoyosella subflava (strain DSM 45089 / JCM 17490 / NBRC 109087 / DQS3-9A1)</name>
    <name type="common">Amycolicicoccus subflavus</name>
    <dbReference type="NCBI Taxonomy" id="443218"/>
    <lineage>
        <taxon>Bacteria</taxon>
        <taxon>Bacillati</taxon>
        <taxon>Actinomycetota</taxon>
        <taxon>Actinomycetes</taxon>
        <taxon>Mycobacteriales</taxon>
        <taxon>Hoyosellaceae</taxon>
        <taxon>Hoyosella</taxon>
    </lineage>
</organism>
<dbReference type="eggNOG" id="COG1309">
    <property type="taxonomic scope" value="Bacteria"/>
</dbReference>
<dbReference type="Pfam" id="PF00440">
    <property type="entry name" value="TetR_N"/>
    <property type="match status" value="1"/>
</dbReference>
<feature type="region of interest" description="Disordered" evidence="3">
    <location>
        <begin position="175"/>
        <end position="203"/>
    </location>
</feature>
<evidence type="ECO:0000313" key="5">
    <source>
        <dbReference type="EMBL" id="AEF40711.1"/>
    </source>
</evidence>
<dbReference type="OrthoDB" id="3218408at2"/>
<evidence type="ECO:0000256" key="3">
    <source>
        <dbReference type="SAM" id="MobiDB-lite"/>
    </source>
</evidence>
<dbReference type="AlphaFoldDB" id="F6ER24"/>
<name>F6ER24_HOYSD</name>
<evidence type="ECO:0000256" key="1">
    <source>
        <dbReference type="ARBA" id="ARBA00023125"/>
    </source>
</evidence>
<dbReference type="GO" id="GO:0003677">
    <property type="term" value="F:DNA binding"/>
    <property type="evidence" value="ECO:0007669"/>
    <property type="project" value="UniProtKB-UniRule"/>
</dbReference>
<sequence>MHLSVTREDYFEAAMKILAANGYLGLKMTSLCSALGVTTGSFYNYFGSWDAFAPQLLTYWEKEQTLRIEELSNQSDDPIARMFTMKELATRLPHEAEVAIRAWSNSDPVVAVFQQRVDEERIQALRSVILGLVPDSNTADLLALIGISLLVGVQSLREPVDRDERHRVFDAFEDLIRGQGASPDESTSPKEPTNSMRVPSTCE</sequence>
<proteinExistence type="predicted"/>
<dbReference type="InterPro" id="IPR009057">
    <property type="entry name" value="Homeodomain-like_sf"/>
</dbReference>
<feature type="domain" description="HTH tetR-type" evidence="4">
    <location>
        <begin position="4"/>
        <end position="64"/>
    </location>
</feature>
<dbReference type="STRING" id="443218.AS9A_2264"/>
<accession>F6ER24</accession>
<reference evidence="5 6" key="1">
    <citation type="journal article" date="2011" name="J. Bacteriol.">
        <title>Complete genome sequence of Amycolicicoccus subflavus DQS3-9A1T, an actinomycete isolated from crude oil-polluted soil.</title>
        <authorList>
            <person name="Cai M."/>
            <person name="Chen W.M."/>
            <person name="Nie Y."/>
            <person name="Chi C.Q."/>
            <person name="Wang Y.N."/>
            <person name="Tang Y.Q."/>
            <person name="Li G.Y."/>
            <person name="Wu X.L."/>
        </authorList>
    </citation>
    <scope>NUCLEOTIDE SEQUENCE [LARGE SCALE GENOMIC DNA]</scope>
    <source>
        <strain evidence="6">DSM 45089 / DQS3-9A1</strain>
    </source>
</reference>
<evidence type="ECO:0000259" key="4">
    <source>
        <dbReference type="PROSITE" id="PS50977"/>
    </source>
</evidence>
<feature type="DNA-binding region" description="H-T-H motif" evidence="2">
    <location>
        <begin position="27"/>
        <end position="46"/>
    </location>
</feature>
<dbReference type="SUPFAM" id="SSF46689">
    <property type="entry name" value="Homeodomain-like"/>
    <property type="match status" value="1"/>
</dbReference>